<accession>A0A4C1SDV7</accession>
<sequence length="72" mass="8005">MHRVKERVRETLTCSRTEVEIGKYTTKIIEQRACDTRSGGGPTARQWAGTGGPRPPCARTNDASRLHRLAVI</sequence>
<gene>
    <name evidence="2" type="ORF">EVAR_61609_1</name>
</gene>
<dbReference type="EMBL" id="BGZK01003352">
    <property type="protein sequence ID" value="GBP00363.1"/>
    <property type="molecule type" value="Genomic_DNA"/>
</dbReference>
<organism evidence="2 3">
    <name type="scientific">Eumeta variegata</name>
    <name type="common">Bagworm moth</name>
    <name type="synonym">Eumeta japonica</name>
    <dbReference type="NCBI Taxonomy" id="151549"/>
    <lineage>
        <taxon>Eukaryota</taxon>
        <taxon>Metazoa</taxon>
        <taxon>Ecdysozoa</taxon>
        <taxon>Arthropoda</taxon>
        <taxon>Hexapoda</taxon>
        <taxon>Insecta</taxon>
        <taxon>Pterygota</taxon>
        <taxon>Neoptera</taxon>
        <taxon>Endopterygota</taxon>
        <taxon>Lepidoptera</taxon>
        <taxon>Glossata</taxon>
        <taxon>Ditrysia</taxon>
        <taxon>Tineoidea</taxon>
        <taxon>Psychidae</taxon>
        <taxon>Oiketicinae</taxon>
        <taxon>Eumeta</taxon>
    </lineage>
</organism>
<evidence type="ECO:0000313" key="2">
    <source>
        <dbReference type="EMBL" id="GBP00363.1"/>
    </source>
</evidence>
<dbReference type="AlphaFoldDB" id="A0A4C1SDV7"/>
<keyword evidence="3" id="KW-1185">Reference proteome</keyword>
<dbReference type="Proteomes" id="UP000299102">
    <property type="component" value="Unassembled WGS sequence"/>
</dbReference>
<reference evidence="2 3" key="1">
    <citation type="journal article" date="2019" name="Commun. Biol.">
        <title>The bagworm genome reveals a unique fibroin gene that provides high tensile strength.</title>
        <authorList>
            <person name="Kono N."/>
            <person name="Nakamura H."/>
            <person name="Ohtoshi R."/>
            <person name="Tomita M."/>
            <person name="Numata K."/>
            <person name="Arakawa K."/>
        </authorList>
    </citation>
    <scope>NUCLEOTIDE SEQUENCE [LARGE SCALE GENOMIC DNA]</scope>
</reference>
<name>A0A4C1SDV7_EUMVA</name>
<evidence type="ECO:0000256" key="1">
    <source>
        <dbReference type="SAM" id="MobiDB-lite"/>
    </source>
</evidence>
<comment type="caution">
    <text evidence="2">The sequence shown here is derived from an EMBL/GenBank/DDBJ whole genome shotgun (WGS) entry which is preliminary data.</text>
</comment>
<feature type="region of interest" description="Disordered" evidence="1">
    <location>
        <begin position="35"/>
        <end position="64"/>
    </location>
</feature>
<protein>
    <submittedName>
        <fullName evidence="2">Uncharacterized protein</fullName>
    </submittedName>
</protein>
<evidence type="ECO:0000313" key="3">
    <source>
        <dbReference type="Proteomes" id="UP000299102"/>
    </source>
</evidence>
<proteinExistence type="predicted"/>